<feature type="signal peptide" evidence="1">
    <location>
        <begin position="1"/>
        <end position="28"/>
    </location>
</feature>
<dbReference type="AlphaFoldDB" id="A0A1X0QKD5"/>
<protein>
    <submittedName>
        <fullName evidence="2">Uncharacterized protein</fullName>
    </submittedName>
</protein>
<comment type="caution">
    <text evidence="2">The sequence shown here is derived from an EMBL/GenBank/DDBJ whole genome shotgun (WGS) entry which is preliminary data.</text>
</comment>
<dbReference type="EMBL" id="LTAI01000047">
    <property type="protein sequence ID" value="ORE00229.1"/>
    <property type="molecule type" value="Genomic_DNA"/>
</dbReference>
<organism evidence="2 3">
    <name type="scientific">Hepatospora eriocheir</name>
    <dbReference type="NCBI Taxonomy" id="1081669"/>
    <lineage>
        <taxon>Eukaryota</taxon>
        <taxon>Fungi</taxon>
        <taxon>Fungi incertae sedis</taxon>
        <taxon>Microsporidia</taxon>
        <taxon>Hepatosporidae</taxon>
        <taxon>Hepatospora</taxon>
    </lineage>
</organism>
<name>A0A1X0QKD5_9MICR</name>
<feature type="chain" id="PRO_5012100314" evidence="1">
    <location>
        <begin position="29"/>
        <end position="121"/>
    </location>
</feature>
<dbReference type="VEuPathDB" id="MicrosporidiaDB:A0H76_2983"/>
<proteinExistence type="predicted"/>
<keyword evidence="1" id="KW-0732">Signal</keyword>
<gene>
    <name evidence="2" type="ORF">A0H76_2983</name>
</gene>
<evidence type="ECO:0000313" key="2">
    <source>
        <dbReference type="EMBL" id="ORE00229.1"/>
    </source>
</evidence>
<dbReference type="Proteomes" id="UP000192501">
    <property type="component" value="Unassembled WGS sequence"/>
</dbReference>
<reference evidence="2 3" key="1">
    <citation type="journal article" date="2017" name="Environ. Microbiol.">
        <title>Decay of the glycolytic pathway and adaptation to intranuclear parasitism within Enterocytozoonidae microsporidia.</title>
        <authorList>
            <person name="Wiredu Boakye D."/>
            <person name="Jaroenlak P."/>
            <person name="Prachumwat A."/>
            <person name="Williams T.A."/>
            <person name="Bateman K.S."/>
            <person name="Itsathitphaisarn O."/>
            <person name="Sritunyalucksana K."/>
            <person name="Paszkiewicz K.H."/>
            <person name="Moore K.A."/>
            <person name="Stentiford G.D."/>
            <person name="Williams B.A."/>
        </authorList>
    </citation>
    <scope>NUCLEOTIDE SEQUENCE [LARGE SCALE GENOMIC DNA]</scope>
    <source>
        <strain evidence="3">canceri</strain>
    </source>
</reference>
<accession>A0A1X0QKD5</accession>
<feature type="non-terminal residue" evidence="2">
    <location>
        <position position="121"/>
    </location>
</feature>
<evidence type="ECO:0000313" key="3">
    <source>
        <dbReference type="Proteomes" id="UP000192501"/>
    </source>
</evidence>
<evidence type="ECO:0000256" key="1">
    <source>
        <dbReference type="SAM" id="SignalP"/>
    </source>
</evidence>
<dbReference type="VEuPathDB" id="MicrosporidiaDB:HERIO_717"/>
<sequence>MTVMLMSILSSVMFLITNNTLVVGRVRCENTISSEKMSALIEESNSLFRKFQVCFLKEVLENIRENNENFFAKKKGLKNCLAKLNKIKSDDKSYKENIIDFLNYLFGVVNNNNKFNCSVLL</sequence>